<feature type="non-terminal residue" evidence="2">
    <location>
        <position position="486"/>
    </location>
</feature>
<dbReference type="Proteomes" id="UP001233999">
    <property type="component" value="Unassembled WGS sequence"/>
</dbReference>
<feature type="region of interest" description="Disordered" evidence="1">
    <location>
        <begin position="299"/>
        <end position="328"/>
    </location>
</feature>
<feature type="compositionally biased region" description="Polar residues" evidence="1">
    <location>
        <begin position="310"/>
        <end position="327"/>
    </location>
</feature>
<reference evidence="2" key="1">
    <citation type="journal article" date="2023" name="IScience">
        <title>Live-bearing cockroach genome reveals convergent evolutionary mechanisms linked to viviparity in insects and beyond.</title>
        <authorList>
            <person name="Fouks B."/>
            <person name="Harrison M.C."/>
            <person name="Mikhailova A.A."/>
            <person name="Marchal E."/>
            <person name="English S."/>
            <person name="Carruthers M."/>
            <person name="Jennings E.C."/>
            <person name="Chiamaka E.L."/>
            <person name="Frigard R.A."/>
            <person name="Pippel M."/>
            <person name="Attardo G.M."/>
            <person name="Benoit J.B."/>
            <person name="Bornberg-Bauer E."/>
            <person name="Tobe S.S."/>
        </authorList>
    </citation>
    <scope>NUCLEOTIDE SEQUENCE</scope>
    <source>
        <strain evidence="2">Stay&amp;Tobe</strain>
    </source>
</reference>
<dbReference type="AlphaFoldDB" id="A0AAD7Z9H5"/>
<dbReference type="InterPro" id="IPR053040">
    <property type="entry name" value="LRR-containing_protein_71"/>
</dbReference>
<feature type="compositionally biased region" description="Low complexity" evidence="1">
    <location>
        <begin position="471"/>
        <end position="486"/>
    </location>
</feature>
<organism evidence="2 3">
    <name type="scientific">Diploptera punctata</name>
    <name type="common">Pacific beetle cockroach</name>
    <dbReference type="NCBI Taxonomy" id="6984"/>
    <lineage>
        <taxon>Eukaryota</taxon>
        <taxon>Metazoa</taxon>
        <taxon>Ecdysozoa</taxon>
        <taxon>Arthropoda</taxon>
        <taxon>Hexapoda</taxon>
        <taxon>Insecta</taxon>
        <taxon>Pterygota</taxon>
        <taxon>Neoptera</taxon>
        <taxon>Polyneoptera</taxon>
        <taxon>Dictyoptera</taxon>
        <taxon>Blattodea</taxon>
        <taxon>Blaberoidea</taxon>
        <taxon>Blaberidae</taxon>
        <taxon>Diplopterinae</taxon>
        <taxon>Diploptera</taxon>
    </lineage>
</organism>
<name>A0AAD7Z9H5_DIPPU</name>
<dbReference type="SMART" id="SM00368">
    <property type="entry name" value="LRR_RI"/>
    <property type="match status" value="5"/>
</dbReference>
<dbReference type="Pfam" id="PF13516">
    <property type="entry name" value="LRR_6"/>
    <property type="match status" value="3"/>
</dbReference>
<dbReference type="PANTHER" id="PTHR46984">
    <property type="entry name" value="LEUCINE-RICH REPEAT-CONTAINING PROTEIN 71"/>
    <property type="match status" value="1"/>
</dbReference>
<comment type="caution">
    <text evidence="2">The sequence shown here is derived from an EMBL/GenBank/DDBJ whole genome shotgun (WGS) entry which is preliminary data.</text>
</comment>
<accession>A0AAD7Z9H5</accession>
<reference evidence="2" key="2">
    <citation type="submission" date="2023-05" db="EMBL/GenBank/DDBJ databases">
        <authorList>
            <person name="Fouks B."/>
        </authorList>
    </citation>
    <scope>NUCLEOTIDE SEQUENCE</scope>
    <source>
        <strain evidence="2">Stay&amp;Tobe</strain>
        <tissue evidence="2">Testes</tissue>
    </source>
</reference>
<dbReference type="InterPro" id="IPR001611">
    <property type="entry name" value="Leu-rich_rpt"/>
</dbReference>
<keyword evidence="3" id="KW-1185">Reference proteome</keyword>
<dbReference type="EMBL" id="JASPKZ010009794">
    <property type="protein sequence ID" value="KAJ9576414.1"/>
    <property type="molecule type" value="Genomic_DNA"/>
</dbReference>
<feature type="region of interest" description="Disordered" evidence="1">
    <location>
        <begin position="456"/>
        <end position="486"/>
    </location>
</feature>
<evidence type="ECO:0000313" key="2">
    <source>
        <dbReference type="EMBL" id="KAJ9576414.1"/>
    </source>
</evidence>
<dbReference type="SUPFAM" id="SSF52047">
    <property type="entry name" value="RNI-like"/>
    <property type="match status" value="1"/>
</dbReference>
<protein>
    <recommendedName>
        <fullName evidence="4">Leucine-rich repeat-containing protein 71</fullName>
    </recommendedName>
</protein>
<evidence type="ECO:0000313" key="3">
    <source>
        <dbReference type="Proteomes" id="UP001233999"/>
    </source>
</evidence>
<dbReference type="PANTHER" id="PTHR46984:SF1">
    <property type="entry name" value="LEUCINE-RICH REPEAT-CONTAINING PROTEIN 71"/>
    <property type="match status" value="1"/>
</dbReference>
<proteinExistence type="predicted"/>
<dbReference type="InterPro" id="IPR032675">
    <property type="entry name" value="LRR_dom_sf"/>
</dbReference>
<gene>
    <name evidence="2" type="ORF">L9F63_006726</name>
</gene>
<sequence>SDVNKCSFINDFNTFCVEELANFIPEVCVIGLKDASYQSFPEEVPTDSQTEDDLKKSCLEKQQKIQIQYENPEKFENLKIIKMKGINVEPGVLRATGRCLKLYPTITTLRLENCNLTYIEIDIIANILTHTAVITDLCLNGNPVRQMNYFILLQETNLQYLSLCLCNINDEGVKLISNELKYSDYTTNTLIGLNLTHNRITCAGVKFLAEALRTNRSVISLSLAGNRIQDQGVGFIAEVLQKFPLFHEECIERRCRNITRLLKRQSFLDEQVKIVKNAQVSSNSKQGIIKSVMPKKTFSASRDTKKGGSQILSSTKRTSATKESNTTLEKRNCKARGEMRKIDLETICGPHHWKKKIHILICRKVTPEDGSLWCVGNFHLSHLNLAYNRFGLVGVKAFHTAVIYQDKLLHNTRRGLLRLGLQGNPIPEFCTELPELLEIINNRYYSINDITGNNEDSPKTSISSVKRRSSSRQSSSIRKSNSATLK</sequence>
<dbReference type="Gene3D" id="3.80.10.10">
    <property type="entry name" value="Ribonuclease Inhibitor"/>
    <property type="match status" value="2"/>
</dbReference>
<evidence type="ECO:0008006" key="4">
    <source>
        <dbReference type="Google" id="ProtNLM"/>
    </source>
</evidence>
<evidence type="ECO:0000256" key="1">
    <source>
        <dbReference type="SAM" id="MobiDB-lite"/>
    </source>
</evidence>